<accession>A0A8H3HGU2</accession>
<reference evidence="2" key="1">
    <citation type="submission" date="2021-01" db="EMBL/GenBank/DDBJ databases">
        <authorList>
            <person name="Kaushik A."/>
        </authorList>
    </citation>
    <scope>NUCLEOTIDE SEQUENCE</scope>
    <source>
        <strain evidence="2">Type strain: AG8-Rh-89/</strain>
    </source>
</reference>
<proteinExistence type="predicted"/>
<evidence type="ECO:0000313" key="3">
    <source>
        <dbReference type="Proteomes" id="UP000663850"/>
    </source>
</evidence>
<gene>
    <name evidence="2" type="ORF">RDB_LOCUS110998</name>
</gene>
<sequence length="83" mass="8833">MRLIHVITSPNSNVRYNHLRTEPFLRSSLSRVSRPTPSPTASSSAPAPSSAATAISSGDVLICDTRLLAVTNIARARKAAAYL</sequence>
<feature type="region of interest" description="Disordered" evidence="1">
    <location>
        <begin position="27"/>
        <end position="51"/>
    </location>
</feature>
<evidence type="ECO:0000256" key="1">
    <source>
        <dbReference type="SAM" id="MobiDB-lite"/>
    </source>
</evidence>
<name>A0A8H3HGU2_9AGAM</name>
<organism evidence="2 3">
    <name type="scientific">Rhizoctonia solani</name>
    <dbReference type="NCBI Taxonomy" id="456999"/>
    <lineage>
        <taxon>Eukaryota</taxon>
        <taxon>Fungi</taxon>
        <taxon>Dikarya</taxon>
        <taxon>Basidiomycota</taxon>
        <taxon>Agaricomycotina</taxon>
        <taxon>Agaricomycetes</taxon>
        <taxon>Cantharellales</taxon>
        <taxon>Ceratobasidiaceae</taxon>
        <taxon>Rhizoctonia</taxon>
    </lineage>
</organism>
<dbReference type="AlphaFoldDB" id="A0A8H3HGU2"/>
<protein>
    <submittedName>
        <fullName evidence="2">Uncharacterized protein</fullName>
    </submittedName>
</protein>
<dbReference type="EMBL" id="CAJMWZ010006054">
    <property type="protein sequence ID" value="CAE6515019.1"/>
    <property type="molecule type" value="Genomic_DNA"/>
</dbReference>
<dbReference type="Proteomes" id="UP000663850">
    <property type="component" value="Unassembled WGS sequence"/>
</dbReference>
<evidence type="ECO:0000313" key="2">
    <source>
        <dbReference type="EMBL" id="CAE6515019.1"/>
    </source>
</evidence>
<comment type="caution">
    <text evidence="2">The sequence shown here is derived from an EMBL/GenBank/DDBJ whole genome shotgun (WGS) entry which is preliminary data.</text>
</comment>